<dbReference type="RefSeq" id="WP_125127053.1">
    <property type="nucleotide sequence ID" value="NZ_RHJS01000002.1"/>
</dbReference>
<dbReference type="InterPro" id="IPR013022">
    <property type="entry name" value="Xyl_isomerase-like_TIM-brl"/>
</dbReference>
<accession>A0A3R8JM63</accession>
<evidence type="ECO:0000256" key="1">
    <source>
        <dbReference type="ARBA" id="ARBA00023235"/>
    </source>
</evidence>
<dbReference type="InterPro" id="IPR050417">
    <property type="entry name" value="Sugar_Epim/Isomerase"/>
</dbReference>
<evidence type="ECO:0000259" key="2">
    <source>
        <dbReference type="Pfam" id="PF01261"/>
    </source>
</evidence>
<feature type="domain" description="Xylose isomerase-like TIM barrel" evidence="2">
    <location>
        <begin position="24"/>
        <end position="258"/>
    </location>
</feature>
<proteinExistence type="predicted"/>
<sequence>MADLSISNIAWGSELDDSVYTLMKKYQFSGLEIAPTRVFPKTPYEKKEEAGIWSEKLRKKYGFTVPSMQSIWFGRQEKIFGTREERQILIKYTKKAIDFAKEINCKNLVFGCPYNRKFPEGADLEIGVTFFREIGEYAADHSTVIGMEANPKIYNTNYINDTLSALELIEKVNSRGFLLNLDVGTMIQNQESVTHLIGKVDLINHVHISEPGLKIIVERKLHTELKKVLEAEVYRGFVSIEIGKLDDIQIIDKQMRYVKNIFG</sequence>
<protein>
    <submittedName>
        <fullName evidence="3">Sugar phosphate isomerase/epimerase</fullName>
    </submittedName>
</protein>
<organism evidence="3 4">
    <name type="scientific">Schaedlerella arabinosiphila</name>
    <dbReference type="NCBI Taxonomy" id="2044587"/>
    <lineage>
        <taxon>Bacteria</taxon>
        <taxon>Bacillati</taxon>
        <taxon>Bacillota</taxon>
        <taxon>Clostridia</taxon>
        <taxon>Lachnospirales</taxon>
        <taxon>Lachnospiraceae</taxon>
        <taxon>Schaedlerella</taxon>
    </lineage>
</organism>
<keyword evidence="1 3" id="KW-0413">Isomerase</keyword>
<dbReference type="Proteomes" id="UP000274920">
    <property type="component" value="Unassembled WGS sequence"/>
</dbReference>
<dbReference type="GO" id="GO:0016853">
    <property type="term" value="F:isomerase activity"/>
    <property type="evidence" value="ECO:0007669"/>
    <property type="project" value="UniProtKB-KW"/>
</dbReference>
<gene>
    <name evidence="3" type="ORF">EBB54_08335</name>
</gene>
<dbReference type="PANTHER" id="PTHR43489">
    <property type="entry name" value="ISOMERASE"/>
    <property type="match status" value="1"/>
</dbReference>
<dbReference type="SUPFAM" id="SSF51658">
    <property type="entry name" value="Xylose isomerase-like"/>
    <property type="match status" value="1"/>
</dbReference>
<dbReference type="Gene3D" id="3.20.20.150">
    <property type="entry name" value="Divalent-metal-dependent TIM barrel enzymes"/>
    <property type="match status" value="1"/>
</dbReference>
<comment type="caution">
    <text evidence="3">The sequence shown here is derived from an EMBL/GenBank/DDBJ whole genome shotgun (WGS) entry which is preliminary data.</text>
</comment>
<dbReference type="InterPro" id="IPR036237">
    <property type="entry name" value="Xyl_isomerase-like_sf"/>
</dbReference>
<reference evidence="3" key="1">
    <citation type="submission" date="2018-10" db="EMBL/GenBank/DDBJ databases">
        <title>Schaedlerella arabinophila gen. nov. sp. nov., isolated from the mouse intestinal tract and comparative analysis with the genome of the closely related altered Schaedler flora strain ASF502.</title>
        <authorList>
            <person name="Miyake S."/>
            <person name="Soh M."/>
            <person name="Seedorf H."/>
        </authorList>
    </citation>
    <scope>NUCLEOTIDE SEQUENCE [LARGE SCALE GENOMIC DNA]</scope>
    <source>
        <strain evidence="3">DSM 106076</strain>
    </source>
</reference>
<name>A0A3R8JM63_9FIRM</name>
<evidence type="ECO:0000313" key="4">
    <source>
        <dbReference type="Proteomes" id="UP000274920"/>
    </source>
</evidence>
<keyword evidence="4" id="KW-1185">Reference proteome</keyword>
<dbReference type="Pfam" id="PF01261">
    <property type="entry name" value="AP_endonuc_2"/>
    <property type="match status" value="1"/>
</dbReference>
<dbReference type="AlphaFoldDB" id="A0A3R8JM63"/>
<dbReference type="EMBL" id="RHJS01000002">
    <property type="protein sequence ID" value="RRK31370.1"/>
    <property type="molecule type" value="Genomic_DNA"/>
</dbReference>
<evidence type="ECO:0000313" key="3">
    <source>
        <dbReference type="EMBL" id="RRK31370.1"/>
    </source>
</evidence>